<feature type="chain" id="PRO_5040939169" evidence="1">
    <location>
        <begin position="20"/>
        <end position="295"/>
    </location>
</feature>
<keyword evidence="3" id="KW-1185">Reference proteome</keyword>
<protein>
    <submittedName>
        <fullName evidence="2">Uncharacterized protein</fullName>
    </submittedName>
</protein>
<dbReference type="EMBL" id="JAJAPW010000012">
    <property type="protein sequence ID" value="MCB4800263.1"/>
    <property type="molecule type" value="Genomic_DNA"/>
</dbReference>
<reference evidence="2" key="1">
    <citation type="submission" date="2021-10" db="EMBL/GenBank/DDBJ databases">
        <title>Tamlana sargassums sp. nov., and Tamlana laminarinivorans sp. nov., two new bacteria isolated from the brown alga.</title>
        <authorList>
            <person name="Li J."/>
        </authorList>
    </citation>
    <scope>NUCLEOTIDE SEQUENCE</scope>
    <source>
        <strain evidence="2">PT2-4</strain>
    </source>
</reference>
<accession>A0A9X1L2X5</accession>
<dbReference type="Proteomes" id="UP001139199">
    <property type="component" value="Unassembled WGS sequence"/>
</dbReference>
<evidence type="ECO:0000313" key="2">
    <source>
        <dbReference type="EMBL" id="MCB4800263.1"/>
    </source>
</evidence>
<organism evidence="2 3">
    <name type="scientific">Neotamlana laminarinivorans</name>
    <dbReference type="NCBI Taxonomy" id="2883124"/>
    <lineage>
        <taxon>Bacteria</taxon>
        <taxon>Pseudomonadati</taxon>
        <taxon>Bacteroidota</taxon>
        <taxon>Flavobacteriia</taxon>
        <taxon>Flavobacteriales</taxon>
        <taxon>Flavobacteriaceae</taxon>
        <taxon>Neotamlana</taxon>
    </lineage>
</organism>
<evidence type="ECO:0000256" key="1">
    <source>
        <dbReference type="SAM" id="SignalP"/>
    </source>
</evidence>
<keyword evidence="1" id="KW-0732">Signal</keyword>
<sequence length="295" mass="34781">MKYLILPVFILSTFICCNAQTNEFTFSYENFEKEIIEYEPKQNEVSDKKFEHAVFVLNEVKKDVNNDALGFNRADYYNILSSFLTLNESKKNILIAYKKFKKSQGSCEYFMSSLFFKSSKFDLIRDDIEKQILFCQNSNNEESTEVDLKTYSSENNLDYNLVELISNISKLDQEYRSAEEKIYLKKQPALDKRNQKLIDSLFNKYQKYIGKTLVGEKFESVMWSVIQHSNLEMMEKYLPIIQKAVQEDDLHQTPFKMLIDRIYSQKENYQIFGSQGGVELASEEIRKKVIAKYKI</sequence>
<feature type="signal peptide" evidence="1">
    <location>
        <begin position="1"/>
        <end position="19"/>
    </location>
</feature>
<gene>
    <name evidence="2" type="ORF">LG649_15535</name>
</gene>
<dbReference type="RefSeq" id="WP_226544739.1">
    <property type="nucleotide sequence ID" value="NZ_JAJAPW010000012.1"/>
</dbReference>
<dbReference type="AlphaFoldDB" id="A0A9X1L2X5"/>
<name>A0A9X1L2X5_9FLAO</name>
<proteinExistence type="predicted"/>
<comment type="caution">
    <text evidence="2">The sequence shown here is derived from an EMBL/GenBank/DDBJ whole genome shotgun (WGS) entry which is preliminary data.</text>
</comment>
<evidence type="ECO:0000313" key="3">
    <source>
        <dbReference type="Proteomes" id="UP001139199"/>
    </source>
</evidence>